<feature type="region of interest" description="Disordered" evidence="1">
    <location>
        <begin position="15"/>
        <end position="123"/>
    </location>
</feature>
<name>A0AAV2IWA7_KNICA</name>
<reference evidence="2 3" key="1">
    <citation type="submission" date="2024-04" db="EMBL/GenBank/DDBJ databases">
        <authorList>
            <person name="Waldvogel A.-M."/>
            <person name="Schoenle A."/>
        </authorList>
    </citation>
    <scope>NUCLEOTIDE SEQUENCE [LARGE SCALE GENOMIC DNA]</scope>
</reference>
<feature type="compositionally biased region" description="Basic and acidic residues" evidence="1">
    <location>
        <begin position="16"/>
        <end position="42"/>
    </location>
</feature>
<evidence type="ECO:0000313" key="2">
    <source>
        <dbReference type="EMBL" id="CAL1568893.1"/>
    </source>
</evidence>
<feature type="compositionally biased region" description="Low complexity" evidence="1">
    <location>
        <begin position="49"/>
        <end position="66"/>
    </location>
</feature>
<protein>
    <submittedName>
        <fullName evidence="2">Uncharacterized protein</fullName>
    </submittedName>
</protein>
<evidence type="ECO:0000256" key="1">
    <source>
        <dbReference type="SAM" id="MobiDB-lite"/>
    </source>
</evidence>
<feature type="compositionally biased region" description="Polar residues" evidence="1">
    <location>
        <begin position="73"/>
        <end position="91"/>
    </location>
</feature>
<keyword evidence="3" id="KW-1185">Reference proteome</keyword>
<organism evidence="2 3">
    <name type="scientific">Knipowitschia caucasica</name>
    <name type="common">Caucasian dwarf goby</name>
    <name type="synonym">Pomatoschistus caucasicus</name>
    <dbReference type="NCBI Taxonomy" id="637954"/>
    <lineage>
        <taxon>Eukaryota</taxon>
        <taxon>Metazoa</taxon>
        <taxon>Chordata</taxon>
        <taxon>Craniata</taxon>
        <taxon>Vertebrata</taxon>
        <taxon>Euteleostomi</taxon>
        <taxon>Actinopterygii</taxon>
        <taxon>Neopterygii</taxon>
        <taxon>Teleostei</taxon>
        <taxon>Neoteleostei</taxon>
        <taxon>Acanthomorphata</taxon>
        <taxon>Gobiaria</taxon>
        <taxon>Gobiiformes</taxon>
        <taxon>Gobioidei</taxon>
        <taxon>Gobiidae</taxon>
        <taxon>Gobiinae</taxon>
        <taxon>Knipowitschia</taxon>
    </lineage>
</organism>
<dbReference type="Proteomes" id="UP001497482">
    <property type="component" value="Chromosome 1"/>
</dbReference>
<accession>A0AAV2IWA7</accession>
<dbReference type="EMBL" id="OZ035823">
    <property type="protein sequence ID" value="CAL1568893.1"/>
    <property type="molecule type" value="Genomic_DNA"/>
</dbReference>
<feature type="compositionally biased region" description="Polar residues" evidence="1">
    <location>
        <begin position="108"/>
        <end position="123"/>
    </location>
</feature>
<evidence type="ECO:0000313" key="3">
    <source>
        <dbReference type="Proteomes" id="UP001497482"/>
    </source>
</evidence>
<sequence length="200" mass="21030">MESGAVVQCFKATVHPLDDSGRGDVGRGEERTADPRHPESRGRLQTPGCACLSPASPPSLASPAPCRSHSAAARSTPQLSRSTALSHIVHTQSQAQSPAQPPPAVQSLSRARTSDLPSASTSLTGEWQPQLRALVVLKVACKGPAERGMLRGVPSRVLGGRVELGSLRSVNAAAAVKWIYLHTLQIHDAHVVKRGQIVIG</sequence>
<gene>
    <name evidence="2" type="ORF">KC01_LOCUS1425</name>
</gene>
<proteinExistence type="predicted"/>
<dbReference type="AlphaFoldDB" id="A0AAV2IWA7"/>